<reference evidence="9" key="3">
    <citation type="submission" date="2025-09" db="UniProtKB">
        <authorList>
            <consortium name="Ensembl"/>
        </authorList>
    </citation>
    <scope>IDENTIFICATION</scope>
</reference>
<dbReference type="AlphaFoldDB" id="A0A8C6KB95"/>
<dbReference type="InterPro" id="IPR012580">
    <property type="entry name" value="NUC153"/>
</dbReference>
<feature type="compositionally biased region" description="Basic and acidic residues" evidence="6">
    <location>
        <begin position="750"/>
        <end position="760"/>
    </location>
</feature>
<evidence type="ECO:0000256" key="6">
    <source>
        <dbReference type="SAM" id="MobiDB-lite"/>
    </source>
</evidence>
<feature type="region of interest" description="Disordered" evidence="6">
    <location>
        <begin position="121"/>
        <end position="267"/>
    </location>
</feature>
<dbReference type="Pfam" id="PF08159">
    <property type="entry name" value="NUC153"/>
    <property type="match status" value="1"/>
</dbReference>
<feature type="domain" description="ESF1 RRM" evidence="8">
    <location>
        <begin position="295"/>
        <end position="435"/>
    </location>
</feature>
<dbReference type="PANTHER" id="PTHR12202:SF0">
    <property type="entry name" value="ESF1 HOMOLOG"/>
    <property type="match status" value="1"/>
</dbReference>
<evidence type="ECO:0000313" key="10">
    <source>
        <dbReference type="Proteomes" id="UP000694548"/>
    </source>
</evidence>
<dbReference type="Proteomes" id="UP000694548">
    <property type="component" value="Chromosome sgr02"/>
</dbReference>
<reference evidence="9" key="1">
    <citation type="submission" date="2014-08" db="EMBL/GenBank/DDBJ databases">
        <authorList>
            <person name="Senf B."/>
            <person name="Petzold A."/>
            <person name="Downie B.R."/>
            <person name="Koch P."/>
            <person name="Platzer M."/>
        </authorList>
    </citation>
    <scope>NUCLEOTIDE SEQUENCE [LARGE SCALE GENOMIC DNA]</scope>
    <source>
        <strain evidence="9">GRZ</strain>
    </source>
</reference>
<evidence type="ECO:0000256" key="1">
    <source>
        <dbReference type="ARBA" id="ARBA00004604"/>
    </source>
</evidence>
<evidence type="ECO:0000256" key="4">
    <source>
        <dbReference type="ARBA" id="ARBA00023242"/>
    </source>
</evidence>
<accession>A0A8C6KB95</accession>
<dbReference type="GO" id="GO:0005730">
    <property type="term" value="C:nucleolus"/>
    <property type="evidence" value="ECO:0007669"/>
    <property type="project" value="UniProtKB-SubCell"/>
</dbReference>
<dbReference type="Ensembl" id="ENSNFUT00015003099.1">
    <property type="protein sequence ID" value="ENSNFUP00015002916.1"/>
    <property type="gene ID" value="ENSNFUG00015001485.1"/>
</dbReference>
<feature type="compositionally biased region" description="Acidic residues" evidence="6">
    <location>
        <begin position="188"/>
        <end position="244"/>
    </location>
</feature>
<name>A0A8C6KB95_NOTFU</name>
<comment type="subcellular location">
    <subcellularLocation>
        <location evidence="1">Nucleus</location>
        <location evidence="1">Nucleolus</location>
    </subcellularLocation>
</comment>
<feature type="compositionally biased region" description="Basic and acidic residues" evidence="6">
    <location>
        <begin position="772"/>
        <end position="785"/>
    </location>
</feature>
<sequence length="813" mass="93810">MVPLPDPDIPLLGPDLSPGRRLRHQEDQIQLPEEDADVWVGLQKGQVSDACWENTCVRSPQIKADFPNMSSKKKQDNDERFALVQKDPRFWEMPEKEQKIKIDKRFQSMFHDKRFKVKYTVDKRGRPISHSTTEDLKRFYKLSDSEEEEEEGLKASEEKKKKVKPESKEKKGKAGQEVGVKGVRVTEEGDGDDDEQPSAEEDADLEDDGSEGSEEDDDTDKESMEADGSEESSLDSGEDSDSEPDLARGRGNVETSSDEDDEDYVDAILKKEEEDIEHDWGELCKDAQRNEEVSARLAVCNMDWDRIKAKDLLVLFSSFVPKGGAVLSVRIFPSEFGKERLKVEETQGPPELKVLPDESEDDTEEERVYREKLRDYQFKRLKYFYAVLECDSVDTAVRIYDECDGFEYESSCSVLDLRFIPDDVTFDDDPKDVATDTSVAAYTPKLFSSSATSTSKVKLTWDETDHERVTALSRKFDKNELLDMDFKAYLASSSEEGEDEEAGAEEEIVKEVEVKPVKEKKKKKSEEQIRKYRELLKSVQSNEKKLEEDKGMEMEITWVPGLKETTEKLVKKKLEATDKLTPWEGFLQKKKEKKKQKSSERKQEAADDEFSDDELPPDVDLRDPFFTEELSASGDRTDVKKKRKDKKKKREEAEEDEELEKRKAEMALLMEDDVDETKHKHFNYEKIVEQQNLSKKKRKKLLKKGEELLEDDFQVDVKDPRFQAVFTSHLFNLDPSHPSFRKTKATQSILEEKQRRRQEEATPTQINQQEAAETKQGDDSARKTVMDPSLSLLVKSIKTKTEQFQARKKPKLQ</sequence>
<feature type="compositionally biased region" description="Basic and acidic residues" evidence="6">
    <location>
        <begin position="152"/>
        <end position="174"/>
    </location>
</feature>
<feature type="compositionally biased region" description="Acidic residues" evidence="6">
    <location>
        <begin position="256"/>
        <end position="265"/>
    </location>
</feature>
<proteinExistence type="inferred from homology"/>
<evidence type="ECO:0000256" key="3">
    <source>
        <dbReference type="ARBA" id="ARBA00023054"/>
    </source>
</evidence>
<feature type="region of interest" description="Disordered" evidence="6">
    <location>
        <begin position="585"/>
        <end position="661"/>
    </location>
</feature>
<evidence type="ECO:0000259" key="7">
    <source>
        <dbReference type="Pfam" id="PF08159"/>
    </source>
</evidence>
<keyword evidence="3 5" id="KW-0175">Coiled coil</keyword>
<dbReference type="GO" id="GO:0060037">
    <property type="term" value="P:pharyngeal system development"/>
    <property type="evidence" value="ECO:0007669"/>
    <property type="project" value="Ensembl"/>
</dbReference>
<protein>
    <submittedName>
        <fullName evidence="9">ESF1, nucleolar pre-rRNA processing protein, homolog (S. cerevisiae)</fullName>
    </submittedName>
</protein>
<feature type="compositionally biased region" description="Basic and acidic residues" evidence="6">
    <location>
        <begin position="132"/>
        <end position="144"/>
    </location>
</feature>
<dbReference type="GO" id="GO:0014032">
    <property type="term" value="P:neural crest cell development"/>
    <property type="evidence" value="ECO:0007669"/>
    <property type="project" value="Ensembl"/>
</dbReference>
<feature type="domain" description="NUC153" evidence="7">
    <location>
        <begin position="719"/>
        <end position="746"/>
    </location>
</feature>
<dbReference type="GeneTree" id="ENSGT00390000004881"/>
<evidence type="ECO:0000256" key="5">
    <source>
        <dbReference type="SAM" id="Coils"/>
    </source>
</evidence>
<reference evidence="9" key="2">
    <citation type="submission" date="2025-08" db="UniProtKB">
        <authorList>
            <consortium name="Ensembl"/>
        </authorList>
    </citation>
    <scope>IDENTIFICATION</scope>
</reference>
<dbReference type="GO" id="GO:0003723">
    <property type="term" value="F:RNA binding"/>
    <property type="evidence" value="ECO:0007669"/>
    <property type="project" value="TreeGrafter"/>
</dbReference>
<evidence type="ECO:0000259" key="8">
    <source>
        <dbReference type="Pfam" id="PF25121"/>
    </source>
</evidence>
<dbReference type="Pfam" id="PF25121">
    <property type="entry name" value="RRM_ESF1"/>
    <property type="match status" value="1"/>
</dbReference>
<comment type="similarity">
    <text evidence="2">Belongs to the ESF1 family.</text>
</comment>
<feature type="region of interest" description="Disordered" evidence="6">
    <location>
        <begin position="734"/>
        <end position="788"/>
    </location>
</feature>
<feature type="region of interest" description="Disordered" evidence="6">
    <location>
        <begin position="1"/>
        <end position="21"/>
    </location>
</feature>
<feature type="compositionally biased region" description="Acidic residues" evidence="6">
    <location>
        <begin position="606"/>
        <end position="617"/>
    </location>
</feature>
<evidence type="ECO:0000313" key="9">
    <source>
        <dbReference type="Ensembl" id="ENSNFUP00015002916.1"/>
    </source>
</evidence>
<dbReference type="PANTHER" id="PTHR12202">
    <property type="entry name" value="ESF1 HOMOLOG"/>
    <property type="match status" value="1"/>
</dbReference>
<feature type="compositionally biased region" description="Basic residues" evidence="6">
    <location>
        <begin position="639"/>
        <end position="649"/>
    </location>
</feature>
<organism evidence="9 10">
    <name type="scientific">Nothobranchius furzeri</name>
    <name type="common">Turquoise killifish</name>
    <dbReference type="NCBI Taxonomy" id="105023"/>
    <lineage>
        <taxon>Eukaryota</taxon>
        <taxon>Metazoa</taxon>
        <taxon>Chordata</taxon>
        <taxon>Craniata</taxon>
        <taxon>Vertebrata</taxon>
        <taxon>Euteleostomi</taxon>
        <taxon>Actinopterygii</taxon>
        <taxon>Neopterygii</taxon>
        <taxon>Teleostei</taxon>
        <taxon>Neoteleostei</taxon>
        <taxon>Acanthomorphata</taxon>
        <taxon>Ovalentaria</taxon>
        <taxon>Atherinomorphae</taxon>
        <taxon>Cyprinodontiformes</taxon>
        <taxon>Nothobranchiidae</taxon>
        <taxon>Nothobranchius</taxon>
    </lineage>
</organism>
<evidence type="ECO:0000256" key="2">
    <source>
        <dbReference type="ARBA" id="ARBA00009087"/>
    </source>
</evidence>
<feature type="coiled-coil region" evidence="5">
    <location>
        <begin position="522"/>
        <end position="549"/>
    </location>
</feature>
<keyword evidence="4" id="KW-0539">Nucleus</keyword>
<keyword evidence="10" id="KW-1185">Reference proteome</keyword>
<dbReference type="InterPro" id="IPR039754">
    <property type="entry name" value="Esf1"/>
</dbReference>
<dbReference type="GO" id="GO:0006364">
    <property type="term" value="P:rRNA processing"/>
    <property type="evidence" value="ECO:0007669"/>
    <property type="project" value="Ensembl"/>
</dbReference>
<feature type="compositionally biased region" description="Polar residues" evidence="6">
    <location>
        <begin position="761"/>
        <end position="771"/>
    </location>
</feature>
<dbReference type="InterPro" id="IPR056750">
    <property type="entry name" value="RRM_ESF1"/>
</dbReference>
<gene>
    <name evidence="9" type="primary">ESF1</name>
    <name evidence="9" type="synonym">LOC107394194</name>
</gene>